<gene>
    <name evidence="2" type="ORF">EV694_1732</name>
</gene>
<dbReference type="OrthoDB" id="9803716at2"/>
<accession>A0A4R1FPV8</accession>
<dbReference type="RefSeq" id="WP_132691493.1">
    <property type="nucleotide sequence ID" value="NZ_SMFT01000004.1"/>
</dbReference>
<comment type="caution">
    <text evidence="2">The sequence shown here is derived from an EMBL/GenBank/DDBJ whole genome shotgun (WGS) entry which is preliminary data.</text>
</comment>
<dbReference type="Proteomes" id="UP000294702">
    <property type="component" value="Unassembled WGS sequence"/>
</dbReference>
<feature type="coiled-coil region" evidence="1">
    <location>
        <begin position="50"/>
        <end position="77"/>
    </location>
</feature>
<evidence type="ECO:0000313" key="2">
    <source>
        <dbReference type="EMBL" id="TCJ96180.1"/>
    </source>
</evidence>
<reference evidence="2 3" key="1">
    <citation type="submission" date="2019-03" db="EMBL/GenBank/DDBJ databases">
        <title>Genomic Encyclopedia of Type Strains, Phase IV (KMG-IV): sequencing the most valuable type-strain genomes for metagenomic binning, comparative biology and taxonomic classification.</title>
        <authorList>
            <person name="Goeker M."/>
        </authorList>
    </citation>
    <scope>NUCLEOTIDE SEQUENCE [LARGE SCALE GENOMIC DNA]</scope>
    <source>
        <strain evidence="2 3">DSM 15534</strain>
    </source>
</reference>
<dbReference type="AlphaFoldDB" id="A0A4R1FPV8"/>
<name>A0A4R1FPV8_9PAST</name>
<keyword evidence="1" id="KW-0175">Coiled coil</keyword>
<dbReference type="EMBL" id="SMFT01000004">
    <property type="protein sequence ID" value="TCJ96180.1"/>
    <property type="molecule type" value="Genomic_DNA"/>
</dbReference>
<evidence type="ECO:0000313" key="3">
    <source>
        <dbReference type="Proteomes" id="UP000294702"/>
    </source>
</evidence>
<keyword evidence="3" id="KW-1185">Reference proteome</keyword>
<evidence type="ECO:0000256" key="1">
    <source>
        <dbReference type="SAM" id="Coils"/>
    </source>
</evidence>
<sequence length="164" mass="19111">MSDAMLQKMKDKRERLEQELQQLCDSDPRLGHGGTPYINNAKGRRMKAVCDKHQNRIAAKIKEIEAQDEKIERMEWRLAERRTQTQKSQKFLNKNPIHQGLIKLAEKGLLNQWLRNPEYFFIKELKRVALMTVNNAIIISSRFPAKDDDEIAKANELIQLANNA</sequence>
<organism evidence="2 3">
    <name type="scientific">Volucribacter psittacicida</name>
    <dbReference type="NCBI Taxonomy" id="203482"/>
    <lineage>
        <taxon>Bacteria</taxon>
        <taxon>Pseudomonadati</taxon>
        <taxon>Pseudomonadota</taxon>
        <taxon>Gammaproteobacteria</taxon>
        <taxon>Pasteurellales</taxon>
        <taxon>Pasteurellaceae</taxon>
        <taxon>Volucribacter</taxon>
    </lineage>
</organism>
<protein>
    <submittedName>
        <fullName evidence="2">Uncharacterized protein</fullName>
    </submittedName>
</protein>
<proteinExistence type="predicted"/>